<evidence type="ECO:0000256" key="4">
    <source>
        <dbReference type="PROSITE-ProRule" id="PRU00146"/>
    </source>
</evidence>
<keyword evidence="2 4" id="KW-0863">Zinc-finger</keyword>
<evidence type="ECO:0000259" key="7">
    <source>
        <dbReference type="PROSITE" id="PS50081"/>
    </source>
</evidence>
<dbReference type="PANTHER" id="PTHR19303:SF57">
    <property type="entry name" value="HTH CENPB-TYPE DOMAIN-CONTAINING PROTEIN"/>
    <property type="match status" value="1"/>
</dbReference>
<feature type="region of interest" description="Disordered" evidence="5">
    <location>
        <begin position="408"/>
        <end position="429"/>
    </location>
</feature>
<dbReference type="InterPro" id="IPR019786">
    <property type="entry name" value="Zinc_finger_PHD-type_CS"/>
</dbReference>
<dbReference type="SMART" id="SM00249">
    <property type="entry name" value="PHD"/>
    <property type="match status" value="1"/>
</dbReference>
<dbReference type="Pfam" id="PF03184">
    <property type="entry name" value="DDE_1"/>
    <property type="match status" value="1"/>
</dbReference>
<accession>A0AA89C5V6</accession>
<evidence type="ECO:0000259" key="6">
    <source>
        <dbReference type="PROSITE" id="PS50016"/>
    </source>
</evidence>
<name>A0AA89C5V6_PINIB</name>
<dbReference type="CDD" id="cd15517">
    <property type="entry name" value="PHD_TCF19_like"/>
    <property type="match status" value="1"/>
</dbReference>
<dbReference type="EMBL" id="VSWD01000008">
    <property type="protein sequence ID" value="KAK3095912.1"/>
    <property type="molecule type" value="Genomic_DNA"/>
</dbReference>
<dbReference type="InterPro" id="IPR019787">
    <property type="entry name" value="Znf_PHD-finger"/>
</dbReference>
<feature type="compositionally biased region" description="Basic residues" evidence="5">
    <location>
        <begin position="1"/>
        <end position="15"/>
    </location>
</feature>
<evidence type="ECO:0000256" key="2">
    <source>
        <dbReference type="ARBA" id="ARBA00022771"/>
    </source>
</evidence>
<keyword evidence="1" id="KW-0479">Metal-binding</keyword>
<dbReference type="Gene3D" id="3.30.40.10">
    <property type="entry name" value="Zinc/RING finger domain, C3HC4 (zinc finger)"/>
    <property type="match status" value="1"/>
</dbReference>
<dbReference type="AlphaFoldDB" id="A0AA89C5V6"/>
<feature type="domain" description="PHD-type" evidence="6">
    <location>
        <begin position="623"/>
        <end position="677"/>
    </location>
</feature>
<evidence type="ECO:0000256" key="5">
    <source>
        <dbReference type="SAM" id="MobiDB-lite"/>
    </source>
</evidence>
<organism evidence="8 9">
    <name type="scientific">Pinctada imbricata</name>
    <name type="common">Atlantic pearl-oyster</name>
    <name type="synonym">Pinctada martensii</name>
    <dbReference type="NCBI Taxonomy" id="66713"/>
    <lineage>
        <taxon>Eukaryota</taxon>
        <taxon>Metazoa</taxon>
        <taxon>Spiralia</taxon>
        <taxon>Lophotrochozoa</taxon>
        <taxon>Mollusca</taxon>
        <taxon>Bivalvia</taxon>
        <taxon>Autobranchia</taxon>
        <taxon>Pteriomorphia</taxon>
        <taxon>Pterioida</taxon>
        <taxon>Pterioidea</taxon>
        <taxon>Pteriidae</taxon>
        <taxon>Pinctada</taxon>
    </lineage>
</organism>
<dbReference type="InterPro" id="IPR013083">
    <property type="entry name" value="Znf_RING/FYVE/PHD"/>
</dbReference>
<dbReference type="InterPro" id="IPR050863">
    <property type="entry name" value="CenT-Element_Derived"/>
</dbReference>
<protein>
    <submittedName>
        <fullName evidence="8">Uncharacterized protein</fullName>
    </submittedName>
</protein>
<keyword evidence="9" id="KW-1185">Reference proteome</keyword>
<dbReference type="SUPFAM" id="SSF57903">
    <property type="entry name" value="FYVE/PHD zinc finger"/>
    <property type="match status" value="1"/>
</dbReference>
<comment type="caution">
    <text evidence="8">The sequence shown here is derived from an EMBL/GenBank/DDBJ whole genome shotgun (WGS) entry which is preliminary data.</text>
</comment>
<dbReference type="PROSITE" id="PS50016">
    <property type="entry name" value="ZF_PHD_2"/>
    <property type="match status" value="1"/>
</dbReference>
<dbReference type="InterPro" id="IPR002219">
    <property type="entry name" value="PKC_DAG/PE"/>
</dbReference>
<dbReference type="Proteomes" id="UP001186944">
    <property type="component" value="Unassembled WGS sequence"/>
</dbReference>
<evidence type="ECO:0000313" key="9">
    <source>
        <dbReference type="Proteomes" id="UP001186944"/>
    </source>
</evidence>
<evidence type="ECO:0000313" key="8">
    <source>
        <dbReference type="EMBL" id="KAK3095912.1"/>
    </source>
</evidence>
<sequence length="677" mass="76486">MPKERKKKTAFKKGYPKSPDRTERTRKALVMVENKISINRAATECNLPYGYLYRRVTGEVELESRNGPPPVFNKREEEQMANWLSEMARRGMGLTPKDFILFIQKVLIKDQRPNPFKDNTPGYDWYYAFMARNRHIVDLRKETPLDYSRSKLTRAEIDQWYIEFRDFLTTKGLIDKPGQIFNADETGFTMGSKAGKVIGPAERSASVPHVSVTKDRLTAMFCGNADGAMIPPLLIYPGSRPLSTNPLMGALTGTALEYSKSGWMNAEIFKKFILHLSTHAGDQRPIVLLIDSVSSHIDMDVFLLAIEHSIELYRIIPNATHLMQPLDKGVFGPLKQAWHQVTRSHYRQTPGVKIDKTNFAHKLKDAYMHFYKPLTIVNSFRASGIYPVDNQAISDDDLRPGFTFTSQEESCDTETCPEPSQTEKTDVGQLPLQLQETEESKAKGALEALENALSTPVKEKYRERMRENYDVVGKSPVFDAYRNLALKACLYTACGDASITASSGLGLLAEAASSLEEETPCLSGDTSARKQDEVSEHISEALIFPLAPVKAKQPRLLDSLPNNLTSKECIREMALRDLNKVKQFAEKEKRAKDRYLKKQEKENTKGKTKGKQHKRSMDNDNDDAICMGCTGTYAEDETAGLARTWIQCDSCKEWVHEDCTSEEIPDEDDVFICHLCI</sequence>
<dbReference type="InterPro" id="IPR004875">
    <property type="entry name" value="DDE_SF_endonuclease_dom"/>
</dbReference>
<evidence type="ECO:0000256" key="1">
    <source>
        <dbReference type="ARBA" id="ARBA00022723"/>
    </source>
</evidence>
<reference evidence="8" key="1">
    <citation type="submission" date="2019-08" db="EMBL/GenBank/DDBJ databases">
        <title>The improved chromosome-level genome for the pearl oyster Pinctada fucata martensii using PacBio sequencing and Hi-C.</title>
        <authorList>
            <person name="Zheng Z."/>
        </authorList>
    </citation>
    <scope>NUCLEOTIDE SEQUENCE</scope>
    <source>
        <strain evidence="8">ZZ-2019</strain>
        <tissue evidence="8">Adductor muscle</tissue>
    </source>
</reference>
<feature type="region of interest" description="Disordered" evidence="5">
    <location>
        <begin position="589"/>
        <end position="618"/>
    </location>
</feature>
<proteinExistence type="predicted"/>
<dbReference type="PROSITE" id="PS01359">
    <property type="entry name" value="ZF_PHD_1"/>
    <property type="match status" value="1"/>
</dbReference>
<dbReference type="PROSITE" id="PS50081">
    <property type="entry name" value="ZF_DAG_PE_2"/>
    <property type="match status" value="1"/>
</dbReference>
<dbReference type="GO" id="GO:0008270">
    <property type="term" value="F:zinc ion binding"/>
    <property type="evidence" value="ECO:0007669"/>
    <property type="project" value="UniProtKB-KW"/>
</dbReference>
<dbReference type="PANTHER" id="PTHR19303">
    <property type="entry name" value="TRANSPOSON"/>
    <property type="match status" value="1"/>
</dbReference>
<dbReference type="InterPro" id="IPR011011">
    <property type="entry name" value="Znf_FYVE_PHD"/>
</dbReference>
<keyword evidence="3" id="KW-0862">Zinc</keyword>
<dbReference type="GO" id="GO:0003677">
    <property type="term" value="F:DNA binding"/>
    <property type="evidence" value="ECO:0007669"/>
    <property type="project" value="TreeGrafter"/>
</dbReference>
<feature type="region of interest" description="Disordered" evidence="5">
    <location>
        <begin position="1"/>
        <end position="23"/>
    </location>
</feature>
<evidence type="ECO:0000256" key="3">
    <source>
        <dbReference type="ARBA" id="ARBA00022833"/>
    </source>
</evidence>
<gene>
    <name evidence="8" type="ORF">FSP39_020690</name>
</gene>
<dbReference type="InterPro" id="IPR001965">
    <property type="entry name" value="Znf_PHD"/>
</dbReference>
<feature type="compositionally biased region" description="Basic and acidic residues" evidence="5">
    <location>
        <begin position="589"/>
        <end position="605"/>
    </location>
</feature>
<feature type="domain" description="Phorbol-ester/DAG-type" evidence="7">
    <location>
        <begin position="612"/>
        <end position="673"/>
    </location>
</feature>
<dbReference type="GO" id="GO:0005634">
    <property type="term" value="C:nucleus"/>
    <property type="evidence" value="ECO:0007669"/>
    <property type="project" value="TreeGrafter"/>
</dbReference>